<dbReference type="EMBL" id="CADCVM010000528">
    <property type="protein sequence ID" value="CAA9536657.1"/>
    <property type="molecule type" value="Genomic_DNA"/>
</dbReference>
<organism evidence="2">
    <name type="scientific">uncultured Rubrobacteraceae bacterium</name>
    <dbReference type="NCBI Taxonomy" id="349277"/>
    <lineage>
        <taxon>Bacteria</taxon>
        <taxon>Bacillati</taxon>
        <taxon>Actinomycetota</taxon>
        <taxon>Rubrobacteria</taxon>
        <taxon>Rubrobacterales</taxon>
        <taxon>Rubrobacteraceae</taxon>
        <taxon>environmental samples</taxon>
    </lineage>
</organism>
<evidence type="ECO:0000256" key="1">
    <source>
        <dbReference type="SAM" id="MobiDB-lite"/>
    </source>
</evidence>
<accession>A0A6J4TZG9</accession>
<protein>
    <submittedName>
        <fullName evidence="2">Uncharacterized protein</fullName>
    </submittedName>
</protein>
<feature type="region of interest" description="Disordered" evidence="1">
    <location>
        <begin position="1"/>
        <end position="59"/>
    </location>
</feature>
<evidence type="ECO:0000313" key="2">
    <source>
        <dbReference type="EMBL" id="CAA9536657.1"/>
    </source>
</evidence>
<gene>
    <name evidence="2" type="ORF">AVDCRST_MAG05-4940</name>
</gene>
<sequence>RARLDHPRPLGGDGGVGAEGALPGGGLGDPGRARGGVGGGAPRPLPRARARGCRAECPV</sequence>
<reference evidence="2" key="1">
    <citation type="submission" date="2020-02" db="EMBL/GenBank/DDBJ databases">
        <authorList>
            <person name="Meier V. D."/>
        </authorList>
    </citation>
    <scope>NUCLEOTIDE SEQUENCE</scope>
    <source>
        <strain evidence="2">AVDCRST_MAG05</strain>
    </source>
</reference>
<feature type="non-terminal residue" evidence="2">
    <location>
        <position position="59"/>
    </location>
</feature>
<name>A0A6J4TZG9_9ACTN</name>
<feature type="non-terminal residue" evidence="2">
    <location>
        <position position="1"/>
    </location>
</feature>
<feature type="compositionally biased region" description="Gly residues" evidence="1">
    <location>
        <begin position="11"/>
        <end position="41"/>
    </location>
</feature>
<dbReference type="AlphaFoldDB" id="A0A6J4TZG9"/>
<proteinExistence type="predicted"/>